<dbReference type="AlphaFoldDB" id="A0A1S9P8L1"/>
<evidence type="ECO:0000313" key="5">
    <source>
        <dbReference type="EMBL" id="OOQ57304.1"/>
    </source>
</evidence>
<dbReference type="Proteomes" id="UP000189739">
    <property type="component" value="Unassembled WGS sequence"/>
</dbReference>
<reference evidence="5 6" key="1">
    <citation type="submission" date="2016-07" db="EMBL/GenBank/DDBJ databases">
        <title>Genomic analysis of zinc-resistant bacterium Mucilaginibacter pedocola TBZ30.</title>
        <authorList>
            <person name="Huang J."/>
            <person name="Tang J."/>
        </authorList>
    </citation>
    <scope>NUCLEOTIDE SEQUENCE [LARGE SCALE GENOMIC DNA]</scope>
    <source>
        <strain evidence="5 6">TBZ30</strain>
    </source>
</reference>
<dbReference type="InterPro" id="IPR003313">
    <property type="entry name" value="AraC-bd"/>
</dbReference>
<dbReference type="PANTHER" id="PTHR43280">
    <property type="entry name" value="ARAC-FAMILY TRANSCRIPTIONAL REGULATOR"/>
    <property type="match status" value="1"/>
</dbReference>
<dbReference type="InterPro" id="IPR037923">
    <property type="entry name" value="HTH-like"/>
</dbReference>
<dbReference type="OrthoDB" id="636258at2"/>
<evidence type="ECO:0000256" key="2">
    <source>
        <dbReference type="ARBA" id="ARBA00023125"/>
    </source>
</evidence>
<dbReference type="RefSeq" id="WP_078350594.1">
    <property type="nucleotide sequence ID" value="NZ_MBTF01000036.1"/>
</dbReference>
<dbReference type="SUPFAM" id="SSF46689">
    <property type="entry name" value="Homeodomain-like"/>
    <property type="match status" value="1"/>
</dbReference>
<dbReference type="GO" id="GO:0043565">
    <property type="term" value="F:sequence-specific DNA binding"/>
    <property type="evidence" value="ECO:0007669"/>
    <property type="project" value="InterPro"/>
</dbReference>
<accession>A0A1S9P8L1</accession>
<dbReference type="InterPro" id="IPR018060">
    <property type="entry name" value="HTH_AraC"/>
</dbReference>
<dbReference type="PROSITE" id="PS00041">
    <property type="entry name" value="HTH_ARAC_FAMILY_1"/>
    <property type="match status" value="1"/>
</dbReference>
<keyword evidence="3" id="KW-0804">Transcription</keyword>
<protein>
    <recommendedName>
        <fullName evidence="4">HTH araC/xylS-type domain-containing protein</fullName>
    </recommendedName>
</protein>
<evidence type="ECO:0000259" key="4">
    <source>
        <dbReference type="PROSITE" id="PS01124"/>
    </source>
</evidence>
<sequence length="279" mass="32491">MVTDHLRQPFELVLKEAMDECPRGWHQHSFFELVYIVAGSGTQCIDESELPYHTGELFILAPNHSHLFKIQERSQFFFIRFNQLFLSRAKGNSALLARLEMILENAGRQTPLLNQPENSTALKNLMDILISEHLRRDIYYEEVTGQLVNTLLTLLARNLSPVVGDQPKIADDKLLDMMEYIQANIYFPDKLRAAALAQRYNISESYLGRYFNKHAGETLQQYINNYRMQLVENRLLQTKMRITEIADEFGFTDKSHLNRLFKQYKQLSPGEFRRAKAIA</sequence>
<dbReference type="EMBL" id="MBTF01000036">
    <property type="protein sequence ID" value="OOQ57304.1"/>
    <property type="molecule type" value="Genomic_DNA"/>
</dbReference>
<feature type="domain" description="HTH araC/xylS-type" evidence="4">
    <location>
        <begin position="175"/>
        <end position="275"/>
    </location>
</feature>
<dbReference type="Pfam" id="PF02311">
    <property type="entry name" value="AraC_binding"/>
    <property type="match status" value="1"/>
</dbReference>
<comment type="caution">
    <text evidence="5">The sequence shown here is derived from an EMBL/GenBank/DDBJ whole genome shotgun (WGS) entry which is preliminary data.</text>
</comment>
<organism evidence="5 6">
    <name type="scientific">Mucilaginibacter pedocola</name>
    <dbReference type="NCBI Taxonomy" id="1792845"/>
    <lineage>
        <taxon>Bacteria</taxon>
        <taxon>Pseudomonadati</taxon>
        <taxon>Bacteroidota</taxon>
        <taxon>Sphingobacteriia</taxon>
        <taxon>Sphingobacteriales</taxon>
        <taxon>Sphingobacteriaceae</taxon>
        <taxon>Mucilaginibacter</taxon>
    </lineage>
</organism>
<keyword evidence="6" id="KW-1185">Reference proteome</keyword>
<dbReference type="SMART" id="SM00342">
    <property type="entry name" value="HTH_ARAC"/>
    <property type="match status" value="1"/>
</dbReference>
<keyword evidence="2" id="KW-0238">DNA-binding</keyword>
<dbReference type="SUPFAM" id="SSF51215">
    <property type="entry name" value="Regulatory protein AraC"/>
    <property type="match status" value="1"/>
</dbReference>
<dbReference type="Pfam" id="PF12833">
    <property type="entry name" value="HTH_18"/>
    <property type="match status" value="1"/>
</dbReference>
<evidence type="ECO:0000313" key="6">
    <source>
        <dbReference type="Proteomes" id="UP000189739"/>
    </source>
</evidence>
<evidence type="ECO:0000256" key="3">
    <source>
        <dbReference type="ARBA" id="ARBA00023163"/>
    </source>
</evidence>
<name>A0A1S9P8L1_9SPHI</name>
<proteinExistence type="predicted"/>
<dbReference type="Gene3D" id="2.60.120.10">
    <property type="entry name" value="Jelly Rolls"/>
    <property type="match status" value="1"/>
</dbReference>
<dbReference type="PANTHER" id="PTHR43280:SF2">
    <property type="entry name" value="HTH-TYPE TRANSCRIPTIONAL REGULATOR EXSA"/>
    <property type="match status" value="1"/>
</dbReference>
<dbReference type="InterPro" id="IPR018062">
    <property type="entry name" value="HTH_AraC-typ_CS"/>
</dbReference>
<evidence type="ECO:0000256" key="1">
    <source>
        <dbReference type="ARBA" id="ARBA00023015"/>
    </source>
</evidence>
<gene>
    <name evidence="5" type="ORF">BC343_14405</name>
</gene>
<dbReference type="GO" id="GO:0003700">
    <property type="term" value="F:DNA-binding transcription factor activity"/>
    <property type="evidence" value="ECO:0007669"/>
    <property type="project" value="InterPro"/>
</dbReference>
<dbReference type="InterPro" id="IPR009057">
    <property type="entry name" value="Homeodomain-like_sf"/>
</dbReference>
<dbReference type="PROSITE" id="PS01124">
    <property type="entry name" value="HTH_ARAC_FAMILY_2"/>
    <property type="match status" value="1"/>
</dbReference>
<keyword evidence="1" id="KW-0805">Transcription regulation</keyword>
<dbReference type="Gene3D" id="1.10.10.60">
    <property type="entry name" value="Homeodomain-like"/>
    <property type="match status" value="2"/>
</dbReference>
<dbReference type="STRING" id="1792845.BC343_14405"/>
<dbReference type="InterPro" id="IPR014710">
    <property type="entry name" value="RmlC-like_jellyroll"/>
</dbReference>